<evidence type="ECO:0000256" key="9">
    <source>
        <dbReference type="ARBA" id="ARBA00023012"/>
    </source>
</evidence>
<dbReference type="Pfam" id="PF00512">
    <property type="entry name" value="HisKA"/>
    <property type="match status" value="1"/>
</dbReference>
<dbReference type="PANTHER" id="PTHR45436:SF15">
    <property type="entry name" value="SENSOR HISTIDINE KINASE CUSS"/>
    <property type="match status" value="1"/>
</dbReference>
<dbReference type="GO" id="GO:0000155">
    <property type="term" value="F:phosphorelay sensor kinase activity"/>
    <property type="evidence" value="ECO:0007669"/>
    <property type="project" value="InterPro"/>
</dbReference>
<dbReference type="CDD" id="cd00082">
    <property type="entry name" value="HisKA"/>
    <property type="match status" value="1"/>
</dbReference>
<feature type="domain" description="HAMP" evidence="13">
    <location>
        <begin position="188"/>
        <end position="241"/>
    </location>
</feature>
<evidence type="ECO:0000256" key="4">
    <source>
        <dbReference type="ARBA" id="ARBA00022553"/>
    </source>
</evidence>
<keyword evidence="5 14" id="KW-0808">Transferase</keyword>
<keyword evidence="8 11" id="KW-1133">Transmembrane helix</keyword>
<dbReference type="SUPFAM" id="SSF47384">
    <property type="entry name" value="Homodimeric domain of signal transducing histidine kinase"/>
    <property type="match status" value="1"/>
</dbReference>
<dbReference type="InterPro" id="IPR036890">
    <property type="entry name" value="HATPase_C_sf"/>
</dbReference>
<keyword evidence="9" id="KW-0902">Two-component regulatory system</keyword>
<dbReference type="SMART" id="SM00387">
    <property type="entry name" value="HATPase_c"/>
    <property type="match status" value="1"/>
</dbReference>
<keyword evidence="6 11" id="KW-0812">Transmembrane</keyword>
<name>A0A1X7A1L0_9RHOB</name>
<keyword evidence="4" id="KW-0597">Phosphoprotein</keyword>
<dbReference type="GO" id="GO:0005886">
    <property type="term" value="C:plasma membrane"/>
    <property type="evidence" value="ECO:0007669"/>
    <property type="project" value="TreeGrafter"/>
</dbReference>
<evidence type="ECO:0000256" key="1">
    <source>
        <dbReference type="ARBA" id="ARBA00000085"/>
    </source>
</evidence>
<keyword evidence="7" id="KW-0418">Kinase</keyword>
<evidence type="ECO:0000256" key="10">
    <source>
        <dbReference type="ARBA" id="ARBA00023136"/>
    </source>
</evidence>
<dbReference type="EC" id="2.7.13.3" evidence="3"/>
<evidence type="ECO:0000313" key="15">
    <source>
        <dbReference type="Proteomes" id="UP000194012"/>
    </source>
</evidence>
<dbReference type="InterPro" id="IPR003660">
    <property type="entry name" value="HAMP_dom"/>
</dbReference>
<dbReference type="Pfam" id="PF02518">
    <property type="entry name" value="HATPase_c"/>
    <property type="match status" value="1"/>
</dbReference>
<comment type="subcellular location">
    <subcellularLocation>
        <location evidence="2">Membrane</location>
        <topology evidence="2">Multi-pass membrane protein</topology>
    </subcellularLocation>
</comment>
<evidence type="ECO:0000256" key="11">
    <source>
        <dbReference type="SAM" id="Phobius"/>
    </source>
</evidence>
<proteinExistence type="predicted"/>
<accession>A0A1X7A1L0</accession>
<dbReference type="PROSITE" id="PS50109">
    <property type="entry name" value="HIS_KIN"/>
    <property type="match status" value="1"/>
</dbReference>
<evidence type="ECO:0000256" key="8">
    <source>
        <dbReference type="ARBA" id="ARBA00022989"/>
    </source>
</evidence>
<dbReference type="InterPro" id="IPR005467">
    <property type="entry name" value="His_kinase_dom"/>
</dbReference>
<evidence type="ECO:0000259" key="13">
    <source>
        <dbReference type="PROSITE" id="PS50885"/>
    </source>
</evidence>
<protein>
    <recommendedName>
        <fullName evidence="3">histidine kinase</fullName>
        <ecNumber evidence="3">2.7.13.3</ecNumber>
    </recommendedName>
</protein>
<organism evidence="14 15">
    <name type="scientific">Roseovarius gaetbuli</name>
    <dbReference type="NCBI Taxonomy" id="1356575"/>
    <lineage>
        <taxon>Bacteria</taxon>
        <taxon>Pseudomonadati</taxon>
        <taxon>Pseudomonadota</taxon>
        <taxon>Alphaproteobacteria</taxon>
        <taxon>Rhodobacterales</taxon>
        <taxon>Roseobacteraceae</taxon>
        <taxon>Roseovarius</taxon>
    </lineage>
</organism>
<keyword evidence="15" id="KW-1185">Reference proteome</keyword>
<dbReference type="Gene3D" id="1.10.287.130">
    <property type="match status" value="1"/>
</dbReference>
<dbReference type="AlphaFoldDB" id="A0A1X7A1L0"/>
<dbReference type="InterPro" id="IPR050428">
    <property type="entry name" value="TCS_sensor_his_kinase"/>
</dbReference>
<dbReference type="RefSeq" id="WP_139838186.1">
    <property type="nucleotide sequence ID" value="NZ_FWFJ01000040.1"/>
</dbReference>
<dbReference type="SMART" id="SM00388">
    <property type="entry name" value="HisKA"/>
    <property type="match status" value="1"/>
</dbReference>
<feature type="transmembrane region" description="Helical" evidence="11">
    <location>
        <begin position="20"/>
        <end position="40"/>
    </location>
</feature>
<keyword evidence="10 11" id="KW-0472">Membrane</keyword>
<dbReference type="PANTHER" id="PTHR45436">
    <property type="entry name" value="SENSOR HISTIDINE KINASE YKOH"/>
    <property type="match status" value="1"/>
</dbReference>
<dbReference type="SMART" id="SM00304">
    <property type="entry name" value="HAMP"/>
    <property type="match status" value="1"/>
</dbReference>
<evidence type="ECO:0000256" key="6">
    <source>
        <dbReference type="ARBA" id="ARBA00022692"/>
    </source>
</evidence>
<sequence>MRVGIRQVVGQRGSLLRRLVINISLAMVVCVLLASAIMSFEFYEHLQERTEGELRREATEILAQLDPEAEDLGLPAGSIRFTGAGGVFRYTVFDRDLRPVVGSEMAELAMAERRALLQKAQQGTVLLEGGRLGLAVKGPDERLVLVSRLSSQGSHSQLITLLDELGEQVSWVIVGIIIVLTAAIATARRAQEPLRAAVAQLRNVAPGAPDKRLSAEGMPGEIRPLIDNVNRAFDRLELGYQAQRDFSSNVAHEVRTPLAVLRSSIEGLEDGPQRSVLLEDLSGLDRMFAQLIDLARADAAGETAMGEVDLYKIALDLAREKSIPALRSKRSLAISGAEHVPARGHAGLLSVALGNLVRNALGHAPVGGEVEIELCANPPGWRVSDTGPGVPDDLKEVLFDRFQRGGASADGGAGIGLAIVRAVAEAHGGRCRIEDRPGGGAVFVFELPTA</sequence>
<gene>
    <name evidence="14" type="primary">qseC_1</name>
    <name evidence="14" type="ORF">ROG8370_03184</name>
</gene>
<dbReference type="InterPro" id="IPR003661">
    <property type="entry name" value="HisK_dim/P_dom"/>
</dbReference>
<dbReference type="Gene3D" id="3.30.565.10">
    <property type="entry name" value="Histidine kinase-like ATPase, C-terminal domain"/>
    <property type="match status" value="1"/>
</dbReference>
<evidence type="ECO:0000256" key="7">
    <source>
        <dbReference type="ARBA" id="ARBA00022777"/>
    </source>
</evidence>
<evidence type="ECO:0000259" key="12">
    <source>
        <dbReference type="PROSITE" id="PS50109"/>
    </source>
</evidence>
<feature type="domain" description="Histidine kinase" evidence="12">
    <location>
        <begin position="249"/>
        <end position="450"/>
    </location>
</feature>
<dbReference type="OrthoDB" id="9809766at2"/>
<evidence type="ECO:0000313" key="14">
    <source>
        <dbReference type="EMBL" id="SLN68054.1"/>
    </source>
</evidence>
<comment type="catalytic activity">
    <reaction evidence="1">
        <text>ATP + protein L-histidine = ADP + protein N-phospho-L-histidine.</text>
        <dbReference type="EC" id="2.7.13.3"/>
    </reaction>
</comment>
<dbReference type="PROSITE" id="PS50885">
    <property type="entry name" value="HAMP"/>
    <property type="match status" value="1"/>
</dbReference>
<dbReference type="Proteomes" id="UP000194012">
    <property type="component" value="Unassembled WGS sequence"/>
</dbReference>
<dbReference type="PRINTS" id="PR00344">
    <property type="entry name" value="BCTRLSENSOR"/>
</dbReference>
<evidence type="ECO:0000256" key="5">
    <source>
        <dbReference type="ARBA" id="ARBA00022679"/>
    </source>
</evidence>
<dbReference type="InterPro" id="IPR004358">
    <property type="entry name" value="Sig_transdc_His_kin-like_C"/>
</dbReference>
<dbReference type="InterPro" id="IPR036097">
    <property type="entry name" value="HisK_dim/P_sf"/>
</dbReference>
<dbReference type="SUPFAM" id="SSF55874">
    <property type="entry name" value="ATPase domain of HSP90 chaperone/DNA topoisomerase II/histidine kinase"/>
    <property type="match status" value="1"/>
</dbReference>
<dbReference type="InterPro" id="IPR003594">
    <property type="entry name" value="HATPase_dom"/>
</dbReference>
<reference evidence="15" key="1">
    <citation type="submission" date="2017-03" db="EMBL/GenBank/DDBJ databases">
        <authorList>
            <person name="Rodrigo-Torres L."/>
            <person name="Arahal R.D."/>
            <person name="Lucena T."/>
        </authorList>
    </citation>
    <scope>NUCLEOTIDE SEQUENCE [LARGE SCALE GENOMIC DNA]</scope>
    <source>
        <strain evidence="15">CECT 8370</strain>
    </source>
</reference>
<evidence type="ECO:0000256" key="3">
    <source>
        <dbReference type="ARBA" id="ARBA00012438"/>
    </source>
</evidence>
<evidence type="ECO:0000256" key="2">
    <source>
        <dbReference type="ARBA" id="ARBA00004141"/>
    </source>
</evidence>
<dbReference type="EMBL" id="FWFJ01000040">
    <property type="protein sequence ID" value="SLN68054.1"/>
    <property type="molecule type" value="Genomic_DNA"/>
</dbReference>